<dbReference type="GO" id="GO:0042276">
    <property type="term" value="P:error-prone translesion synthesis"/>
    <property type="evidence" value="ECO:0000318"/>
    <property type="project" value="GO_Central"/>
</dbReference>
<dbReference type="FunFam" id="1.10.287.690:FF:000002">
    <property type="entry name" value="DNA polymerase zeta"/>
    <property type="match status" value="1"/>
</dbReference>
<evidence type="ECO:0000256" key="4">
    <source>
        <dbReference type="ARBA" id="ARBA00022485"/>
    </source>
</evidence>
<proteinExistence type="inferred from homology"/>
<dbReference type="InterPro" id="IPR043502">
    <property type="entry name" value="DNA/RNA_pol_sf"/>
</dbReference>
<comment type="similarity">
    <text evidence="3 20">Belongs to the DNA polymerase type-B family.</text>
</comment>
<dbReference type="FunCoup" id="Q5KLX6">
    <property type="interactions" value="323"/>
</dbReference>
<dbReference type="SMART" id="SM00486">
    <property type="entry name" value="POLBc"/>
    <property type="match status" value="1"/>
</dbReference>
<feature type="region of interest" description="Disordered" evidence="21">
    <location>
        <begin position="1850"/>
        <end position="1878"/>
    </location>
</feature>
<dbReference type="Gene3D" id="1.10.287.690">
    <property type="entry name" value="Helix hairpin bin"/>
    <property type="match status" value="1"/>
</dbReference>
<feature type="compositionally biased region" description="Basic and acidic residues" evidence="21">
    <location>
        <begin position="731"/>
        <end position="743"/>
    </location>
</feature>
<feature type="region of interest" description="Disordered" evidence="21">
    <location>
        <begin position="607"/>
        <end position="654"/>
    </location>
</feature>
<keyword evidence="17 20" id="KW-0539">Nucleus</keyword>
<comment type="cofactor">
    <cofactor evidence="1 20">
        <name>[4Fe-4S] cluster</name>
        <dbReference type="ChEBI" id="CHEBI:49883"/>
    </cofactor>
</comment>
<evidence type="ECO:0000256" key="11">
    <source>
        <dbReference type="ARBA" id="ARBA00022833"/>
    </source>
</evidence>
<name>Q5KLX6_CRYD1</name>
<evidence type="ECO:0000259" key="23">
    <source>
        <dbReference type="Pfam" id="PF03104"/>
    </source>
</evidence>
<dbReference type="GO" id="GO:0000166">
    <property type="term" value="F:nucleotide binding"/>
    <property type="evidence" value="ECO:0007669"/>
    <property type="project" value="InterPro"/>
</dbReference>
<dbReference type="InterPro" id="IPR056435">
    <property type="entry name" value="DPOD/Z_N"/>
</dbReference>
<evidence type="ECO:0000256" key="12">
    <source>
        <dbReference type="ARBA" id="ARBA00022932"/>
    </source>
</evidence>
<dbReference type="InterPro" id="IPR006172">
    <property type="entry name" value="DNA-dir_DNA_pol_B"/>
</dbReference>
<feature type="domain" description="DNA-directed DNA polymerase family B multifunctional" evidence="22">
    <location>
        <begin position="1383"/>
        <end position="1829"/>
    </location>
</feature>
<dbReference type="InterPro" id="IPR006134">
    <property type="entry name" value="DNA-dir_DNA_pol_B_multi_dom"/>
</dbReference>
<keyword evidence="16" id="KW-0234">DNA repair</keyword>
<dbReference type="Pfam" id="PF24055">
    <property type="entry name" value="POL3_N"/>
    <property type="match status" value="1"/>
</dbReference>
<keyword evidence="4 20" id="KW-0004">4Fe-4S</keyword>
<evidence type="ECO:0000259" key="25">
    <source>
        <dbReference type="Pfam" id="PF24055"/>
    </source>
</evidence>
<dbReference type="Pfam" id="PF03104">
    <property type="entry name" value="DNA_pol_B_exo1"/>
    <property type="match status" value="1"/>
</dbReference>
<comment type="catalytic activity">
    <reaction evidence="18 20">
        <text>DNA(n) + a 2'-deoxyribonucleoside 5'-triphosphate = DNA(n+1) + diphosphate</text>
        <dbReference type="Rhea" id="RHEA:22508"/>
        <dbReference type="Rhea" id="RHEA-COMP:17339"/>
        <dbReference type="Rhea" id="RHEA-COMP:17340"/>
        <dbReference type="ChEBI" id="CHEBI:33019"/>
        <dbReference type="ChEBI" id="CHEBI:61560"/>
        <dbReference type="ChEBI" id="CHEBI:173112"/>
        <dbReference type="EC" id="2.7.7.7"/>
    </reaction>
</comment>
<evidence type="ECO:0000256" key="5">
    <source>
        <dbReference type="ARBA" id="ARBA00022679"/>
    </source>
</evidence>
<feature type="domain" description="DNA-directed DNA polymerase family B exonuclease" evidence="23">
    <location>
        <begin position="1126"/>
        <end position="1317"/>
    </location>
</feature>
<evidence type="ECO:0000256" key="14">
    <source>
        <dbReference type="ARBA" id="ARBA00023014"/>
    </source>
</evidence>
<dbReference type="HOGENOM" id="CLU_000203_3_1_1"/>
<feature type="compositionally biased region" description="Basic and acidic residues" evidence="21">
    <location>
        <begin position="905"/>
        <end position="914"/>
    </location>
</feature>
<dbReference type="EMBL" id="AE017342">
    <property type="protein sequence ID" value="AAW41897.2"/>
    <property type="molecule type" value="Genomic_DNA"/>
</dbReference>
<evidence type="ECO:0000313" key="27">
    <source>
        <dbReference type="Proteomes" id="UP000002149"/>
    </source>
</evidence>
<keyword evidence="14 20" id="KW-0411">Iron-sulfur</keyword>
<evidence type="ECO:0000256" key="2">
    <source>
        <dbReference type="ARBA" id="ARBA00004123"/>
    </source>
</evidence>
<keyword evidence="10 20" id="KW-0863">Zinc-finger</keyword>
<dbReference type="Gene3D" id="3.30.342.10">
    <property type="entry name" value="DNA Polymerase, chain B, domain 1"/>
    <property type="match status" value="1"/>
</dbReference>
<evidence type="ECO:0000256" key="17">
    <source>
        <dbReference type="ARBA" id="ARBA00023242"/>
    </source>
</evidence>
<dbReference type="Pfam" id="PF14260">
    <property type="entry name" value="zf-C4pol"/>
    <property type="match status" value="1"/>
</dbReference>
<dbReference type="InterPro" id="IPR023211">
    <property type="entry name" value="DNA_pol_palm_dom_sf"/>
</dbReference>
<sequence>MEDTAVVNQGPSSSLPVGSSQSLSLSSPRLRVKITHIVSDQAAPIPTLRQHYAPSRLATAIPLGNLPHSVPVIRIFGTTSSSQKICANIHLCYPYFFVPYPMDSQDPLRPERVVKLCQRFAVSLNHAICLALRQNPTSAANNTNYGGGVDPKHLHVVSVILVKGTPFYGYHLGFDYFLKINLANPARLHIALEQLRKPNVLGREWQPHEAHLNHVLQFMCDFDLYGCGWLELGGGTFREPVPEADPFDSLSETVTDGTLGLLNCRTIPTSMLYPPGLSPAKDSFTSLEIDILPHQILNRQRLMPRLLHHDFIELLHKPLDPNEKLVPAVAELWEDERRRRAAKGLGTGTNDMMPGSGGMDGRSMEELGYRGNQVDGKKNKGGDWKISDELWAILEERMGAERKRKGKLTFQKYSRDVSAGREGEKLQWDKWIMTTFDALSAHWPKQAKKVTKTTQMSRKSHMTLPADTSSIYYGSSQDKNALFGESTSVTLEEPGMDSRLEKEDEEINPFEAFAMTQASQHPQPVPELSQHVQAVPFKEVEDSDQYYVGEDEGDIDEYKQAEGARVHAQETDKIRATQMASEMEGHYDEYDDKELEELFRQTVAAGLGIQSVPTTPHKPKDQDQEGNSRWSGWTPTSKGSSKSSVGTFESRKRKRNQRLLEDAGLGDLSTIIDRSSLSLSPLKNPYDERGHGVSTPENANTPSREMATPSSLMRNAFAKSRQQSPNLSPAKRSESSRSKHLRSDTVILPLERKNPGAITSSPSLSPRDKVIDGDHGNLQRKLAEAKKPLQGQFPSASAKKNLVVGPEPGQEVVQLSLPPAGAGLYEPVANVVSPVVSNSSRPIGLVESHLSSTLLNPSFRDKTSDLPLSATLLNAPSAKPALSPTFQDPSANDERLPISPSIVATHRDDREAKVRPHKRVKLTEPGHASQESLLPLIRNFSHPSHGDRHRSPQNAASDHQENLSSCLASKAWQYYILPPQRHEIADTMELHGVSTVDYQPPFFGQLADVPKRSKTLAGRVFNLKSHSVRNLQKFESTIGSGPLLENAKGKERAKAGWLKTNSDNDSVGKVRWNLGWEYAPRPPSKREVKRWCEKIEDKAKIAREKYEEKTSQLAHPTQKSKYGFKYSQKGKVRDSSGDPQNMSILTMEVFAQSRGTLLPDPEKDAVTAIFYCYSNTDDDLPDTTIYPGYHAGYVVTSALANPARLRLDDIPFEIVEDELALINWVIDIVKFWDPDVLAGWELHNSSWGYLAARASGEFAMDMMDQISRIISGRTGPRNDGYSAHHSSTFKVVGRHTLNIWRICRSEINLTQYTFENVVFHLLHQRIPHYSPSSLTALWKSKYPSHACRVLKYFFQRTVMCMEILDQAEIITKTAEFARVFGVDFASVLTRGSQYKVESFIFRIAKPESFVLVSPSKQQVGLQNAPFAVPLIAEPESKYYTHPVIVLDFQSLYPSIMIAYNICYSTCLGRVEMFKGTNKFGFTNLKVTEGLLELLKDYLTVTPNGMIFVKPAIRKSLLAKMLGEILDTRVMIKHAMKGARGDKSLTAMHNARQLGLKLMANVTYGYTSATYSGRMPCIEIADSIVQTGRETLEKAQELIHSRVDWDARVVYGDTDSLFVALPGRSKEQAFKIGYDIANAVTALNPKPVKLKFEKVYMGSVLMAKKRYVGFKYEHPDDTEPSFDAKGIETIRRDGFPAQQKMEEVCLKLLFRTQDLSKVKEFCLKEWTKILQGHVSMQDFIIAKEVRLGTYSEKGIPPPGAAVAYRRILKDPRDEPQYAERVPYLISNADGRRLIDRARMPEELLSSRSLSIDAEYYIRNLLIPPLSRIFNLVGADVEEWYDSMPKTKRLGKYDKAGGKMTNRGNGKGKQGEAKGRGSRIDSHFRSSHCVVCGIESSDVLCHPCRLDPSTTSHALLSRLHIAQDKLIVLQKICASCSSVPPAEKILCDSIDCPNTFARVAAEREVEDLEDVGELLLELKLEDERPEIDLSW</sequence>
<dbReference type="SUPFAM" id="SSF56672">
    <property type="entry name" value="DNA/RNA polymerases"/>
    <property type="match status" value="1"/>
</dbReference>
<keyword evidence="7 20" id="KW-0235">DNA replication</keyword>
<keyword evidence="13 20" id="KW-0408">Iron</keyword>
<dbReference type="PANTHER" id="PTHR45812">
    <property type="entry name" value="DNA POLYMERASE ZETA CATALYTIC SUBUNIT"/>
    <property type="match status" value="1"/>
</dbReference>
<evidence type="ECO:0000256" key="18">
    <source>
        <dbReference type="ARBA" id="ARBA00049244"/>
    </source>
</evidence>
<evidence type="ECO:0000259" key="22">
    <source>
        <dbReference type="Pfam" id="PF00136"/>
    </source>
</evidence>
<dbReference type="GO" id="GO:0051539">
    <property type="term" value="F:4 iron, 4 sulfur cluster binding"/>
    <property type="evidence" value="ECO:0007669"/>
    <property type="project" value="UniProtKB-KW"/>
</dbReference>
<dbReference type="InterPro" id="IPR036397">
    <property type="entry name" value="RNaseH_sf"/>
</dbReference>
<keyword evidence="15 20" id="KW-0238">DNA-binding</keyword>
<dbReference type="eggNOG" id="KOG0968">
    <property type="taxonomic scope" value="Eukaryota"/>
</dbReference>
<feature type="compositionally biased region" description="Polar residues" evidence="21">
    <location>
        <begin position="695"/>
        <end position="713"/>
    </location>
</feature>
<evidence type="ECO:0000256" key="9">
    <source>
        <dbReference type="ARBA" id="ARBA00022763"/>
    </source>
</evidence>
<keyword evidence="12 20" id="KW-0239">DNA-directed DNA polymerase</keyword>
<dbReference type="InterPro" id="IPR030559">
    <property type="entry name" value="PolZ_Rev3"/>
</dbReference>
<keyword evidence="9" id="KW-0227">DNA damage</keyword>
<dbReference type="VEuPathDB" id="FungiDB:CNB03700"/>
<dbReference type="InterPro" id="IPR006133">
    <property type="entry name" value="DNA-dir_DNA_pol_B_exonuc"/>
</dbReference>
<evidence type="ECO:0000256" key="15">
    <source>
        <dbReference type="ARBA" id="ARBA00023125"/>
    </source>
</evidence>
<dbReference type="Pfam" id="PF00136">
    <property type="entry name" value="DNA_pol_B"/>
    <property type="match status" value="1"/>
</dbReference>
<dbReference type="InParanoid" id="Q5KLX6"/>
<evidence type="ECO:0000256" key="8">
    <source>
        <dbReference type="ARBA" id="ARBA00022723"/>
    </source>
</evidence>
<dbReference type="PANTHER" id="PTHR45812:SF1">
    <property type="entry name" value="DNA POLYMERASE ZETA CATALYTIC SUBUNIT"/>
    <property type="match status" value="1"/>
</dbReference>
<dbReference type="RefSeq" id="XP_024512282.1">
    <property type="nucleotide sequence ID" value="XM_024656574.1"/>
</dbReference>
<evidence type="ECO:0000259" key="24">
    <source>
        <dbReference type="Pfam" id="PF14260"/>
    </source>
</evidence>
<dbReference type="Gene3D" id="1.10.132.60">
    <property type="entry name" value="DNA polymerase family B, C-terminal domain"/>
    <property type="match status" value="1"/>
</dbReference>
<evidence type="ECO:0000256" key="3">
    <source>
        <dbReference type="ARBA" id="ARBA00005755"/>
    </source>
</evidence>
<reference evidence="26 27" key="1">
    <citation type="journal article" date="2005" name="Science">
        <title>The genome of the basidiomycetous yeast and human pathogen Cryptococcus neoformans.</title>
        <authorList>
            <person name="Loftus B.J."/>
            <person name="Fung E."/>
            <person name="Roncaglia P."/>
            <person name="Rowley D."/>
            <person name="Amedeo P."/>
            <person name="Bruno D."/>
            <person name="Vamathevan J."/>
            <person name="Miranda M."/>
            <person name="Anderson I.J."/>
            <person name="Fraser J.A."/>
            <person name="Allen J.E."/>
            <person name="Bosdet I.E."/>
            <person name="Brent M.R."/>
            <person name="Chiu R."/>
            <person name="Doering T.L."/>
            <person name="Donlin M.J."/>
            <person name="D'Souza C.A."/>
            <person name="Fox D.S."/>
            <person name="Grinberg V."/>
            <person name="Fu J."/>
            <person name="Fukushima M."/>
            <person name="Haas B.J."/>
            <person name="Huang J.C."/>
            <person name="Janbon G."/>
            <person name="Jones S.J."/>
            <person name="Koo H.L."/>
            <person name="Krzywinski M.I."/>
            <person name="Kwon-Chung J.K."/>
            <person name="Lengeler K.B."/>
            <person name="Maiti R."/>
            <person name="Marra M.A."/>
            <person name="Marra R.E."/>
            <person name="Mathewson C.A."/>
            <person name="Mitchell T.G."/>
            <person name="Pertea M."/>
            <person name="Riggs F.R."/>
            <person name="Salzberg S.L."/>
            <person name="Schein J.E."/>
            <person name="Shvartsbeyn A."/>
            <person name="Shin H."/>
            <person name="Shumway M."/>
            <person name="Specht C.A."/>
            <person name="Suh B.B."/>
            <person name="Tenney A."/>
            <person name="Utterback T.R."/>
            <person name="Wickes B.L."/>
            <person name="Wortman J.R."/>
            <person name="Wye N.H."/>
            <person name="Kronstad J.W."/>
            <person name="Lodge J.K."/>
            <person name="Heitman J."/>
            <person name="Davis R.W."/>
            <person name="Fraser C.M."/>
            <person name="Hyman R.W."/>
        </authorList>
    </citation>
    <scope>NUCLEOTIDE SEQUENCE [LARGE SCALE GENOMIC DNA]</scope>
    <source>
        <strain evidence="27">JEC21 / ATCC MYA-565</strain>
    </source>
</reference>
<dbReference type="EC" id="2.7.7.7" evidence="20"/>
<dbReference type="CDD" id="cd05534">
    <property type="entry name" value="POLBc_zeta"/>
    <property type="match status" value="1"/>
</dbReference>
<dbReference type="FunFam" id="3.30.420.10:FF:000024">
    <property type="entry name" value="DNA polymerase zeta catalytic subunit"/>
    <property type="match status" value="1"/>
</dbReference>
<feature type="region of interest" description="Disordered" evidence="21">
    <location>
        <begin position="1"/>
        <end position="23"/>
    </location>
</feature>
<evidence type="ECO:0000256" key="1">
    <source>
        <dbReference type="ARBA" id="ARBA00001966"/>
    </source>
</evidence>
<evidence type="ECO:0000256" key="16">
    <source>
        <dbReference type="ARBA" id="ARBA00023204"/>
    </source>
</evidence>
<comment type="subcellular location">
    <subcellularLocation>
        <location evidence="2 20">Nucleus</location>
    </subcellularLocation>
</comment>
<evidence type="ECO:0000256" key="21">
    <source>
        <dbReference type="SAM" id="MobiDB-lite"/>
    </source>
</evidence>
<accession>Q5KLX6</accession>
<keyword evidence="27" id="KW-1185">Reference proteome</keyword>
<dbReference type="InterPro" id="IPR042087">
    <property type="entry name" value="DNA_pol_B_thumb"/>
</dbReference>
<dbReference type="GO" id="GO:0006260">
    <property type="term" value="P:DNA replication"/>
    <property type="evidence" value="ECO:0007669"/>
    <property type="project" value="UniProtKB-KW"/>
</dbReference>
<dbReference type="SUPFAM" id="SSF53098">
    <property type="entry name" value="Ribonuclease H-like"/>
    <property type="match status" value="1"/>
</dbReference>
<organism evidence="26 27">
    <name type="scientific">Cryptococcus deneoformans (strain JEC21 / ATCC MYA-565)</name>
    <name type="common">Cryptococcus neoformans var. neoformans serotype D</name>
    <dbReference type="NCBI Taxonomy" id="214684"/>
    <lineage>
        <taxon>Eukaryota</taxon>
        <taxon>Fungi</taxon>
        <taxon>Dikarya</taxon>
        <taxon>Basidiomycota</taxon>
        <taxon>Agaricomycotina</taxon>
        <taxon>Tremellomycetes</taxon>
        <taxon>Tremellales</taxon>
        <taxon>Cryptococcaceae</taxon>
        <taxon>Cryptococcus</taxon>
        <taxon>Cryptococcus neoformans species complex</taxon>
    </lineage>
</organism>
<feature type="compositionally biased region" description="Low complexity" evidence="21">
    <location>
        <begin position="9"/>
        <end position="23"/>
    </location>
</feature>
<dbReference type="GeneID" id="3256006"/>
<dbReference type="GO" id="GO:0003677">
    <property type="term" value="F:DNA binding"/>
    <property type="evidence" value="ECO:0007669"/>
    <property type="project" value="UniProtKB-KW"/>
</dbReference>
<keyword evidence="8 20" id="KW-0479">Metal-binding</keyword>
<dbReference type="Gene3D" id="3.90.1600.10">
    <property type="entry name" value="Palm domain of DNA polymerase"/>
    <property type="match status" value="1"/>
</dbReference>
<dbReference type="CDD" id="cd05778">
    <property type="entry name" value="DNA_polB_zeta_exo"/>
    <property type="match status" value="1"/>
</dbReference>
<keyword evidence="6 20" id="KW-0548">Nucleotidyltransferase</keyword>
<dbReference type="InterPro" id="IPR012337">
    <property type="entry name" value="RNaseH-like_sf"/>
</dbReference>
<dbReference type="GO" id="GO:0000724">
    <property type="term" value="P:double-strand break repair via homologous recombination"/>
    <property type="evidence" value="ECO:0000318"/>
    <property type="project" value="GO_Central"/>
</dbReference>
<evidence type="ECO:0000256" key="19">
    <source>
        <dbReference type="ARBA" id="ARBA00066055"/>
    </source>
</evidence>
<evidence type="ECO:0000256" key="13">
    <source>
        <dbReference type="ARBA" id="ARBA00023004"/>
    </source>
</evidence>
<evidence type="ECO:0000256" key="6">
    <source>
        <dbReference type="ARBA" id="ARBA00022695"/>
    </source>
</evidence>
<feature type="domain" description="DNA polymerase delta/zeta catalytic subunit N-terminal" evidence="25">
    <location>
        <begin position="93"/>
        <end position="187"/>
    </location>
</feature>
<dbReference type="PROSITE" id="PS00116">
    <property type="entry name" value="DNA_POLYMERASE_B"/>
    <property type="match status" value="1"/>
</dbReference>
<dbReference type="STRING" id="214684.Q5KLX6"/>
<dbReference type="PaxDb" id="214684-Q5KLX6"/>
<dbReference type="FunFam" id="1.10.132.60:FF:000007">
    <property type="entry name" value="DNA polymerase"/>
    <property type="match status" value="1"/>
</dbReference>
<protein>
    <recommendedName>
        <fullName evidence="20">DNA polymerase</fullName>
        <ecNumber evidence="20">2.7.7.7</ecNumber>
    </recommendedName>
</protein>
<keyword evidence="5 20" id="KW-0808">Transferase</keyword>
<feature type="domain" description="C4-type zinc-finger of DNA polymerase delta" evidence="24">
    <location>
        <begin position="1887"/>
        <end position="1956"/>
    </location>
</feature>
<dbReference type="GO" id="GO:0005634">
    <property type="term" value="C:nucleus"/>
    <property type="evidence" value="ECO:0000318"/>
    <property type="project" value="GO_Central"/>
</dbReference>
<feature type="region of interest" description="Disordered" evidence="21">
    <location>
        <begin position="878"/>
        <end position="962"/>
    </location>
</feature>
<dbReference type="GO" id="GO:0016035">
    <property type="term" value="C:zeta DNA polymerase complex"/>
    <property type="evidence" value="ECO:0000318"/>
    <property type="project" value="GO_Central"/>
</dbReference>
<evidence type="ECO:0000256" key="7">
    <source>
        <dbReference type="ARBA" id="ARBA00022705"/>
    </source>
</evidence>
<dbReference type="Proteomes" id="UP000002149">
    <property type="component" value="Chromosome 2"/>
</dbReference>
<dbReference type="GO" id="GO:0008270">
    <property type="term" value="F:zinc ion binding"/>
    <property type="evidence" value="ECO:0007669"/>
    <property type="project" value="UniProtKB-KW"/>
</dbReference>
<dbReference type="InterPro" id="IPR025687">
    <property type="entry name" value="Znf-C4pol"/>
</dbReference>
<evidence type="ECO:0000256" key="20">
    <source>
        <dbReference type="RuleBase" id="RU000442"/>
    </source>
</evidence>
<dbReference type="GO" id="GO:0003887">
    <property type="term" value="F:DNA-directed DNA polymerase activity"/>
    <property type="evidence" value="ECO:0000318"/>
    <property type="project" value="GO_Central"/>
</dbReference>
<dbReference type="PRINTS" id="PR00106">
    <property type="entry name" value="DNAPOLB"/>
</dbReference>
<evidence type="ECO:0000313" key="26">
    <source>
        <dbReference type="EMBL" id="AAW41897.2"/>
    </source>
</evidence>
<feature type="compositionally biased region" description="Low complexity" evidence="21">
    <location>
        <begin position="630"/>
        <end position="644"/>
    </location>
</feature>
<feature type="compositionally biased region" description="Basic and acidic residues" evidence="21">
    <location>
        <begin position="1867"/>
        <end position="1878"/>
    </location>
</feature>
<feature type="region of interest" description="Disordered" evidence="21">
    <location>
        <begin position="678"/>
        <end position="770"/>
    </location>
</feature>
<dbReference type="OrthoDB" id="2414538at2759"/>
<comment type="subunit">
    <text evidence="19">Forms DNA polymerase zeta with REV7.</text>
</comment>
<evidence type="ECO:0000256" key="10">
    <source>
        <dbReference type="ARBA" id="ARBA00022771"/>
    </source>
</evidence>
<dbReference type="InterPro" id="IPR017964">
    <property type="entry name" value="DNA-dir_DNA_pol_B_CS"/>
</dbReference>
<dbReference type="KEGG" id="cne:CNB03700"/>
<feature type="compositionally biased region" description="Polar residues" evidence="21">
    <location>
        <begin position="952"/>
        <end position="962"/>
    </location>
</feature>
<gene>
    <name evidence="26" type="ordered locus">CNB03700</name>
</gene>
<dbReference type="Gene3D" id="3.30.420.10">
    <property type="entry name" value="Ribonuclease H-like superfamily/Ribonuclease H"/>
    <property type="match status" value="1"/>
</dbReference>
<keyword evidence="11 20" id="KW-0862">Zinc</keyword>